<dbReference type="Pfam" id="PF10117">
    <property type="entry name" value="McrBC"/>
    <property type="match status" value="1"/>
</dbReference>
<sequence length="508" mass="54632">MTDSTPLADVHNLSWFRVSERGNGVGLTVLNDGASRSSLVIHVLPKLWRGSSTPRSVGAPVAGGSVDIYEGDYVGFPPVWATRIETTTLPIAEAEAEVLVPASHSSDGDREPGAGDQLWTPVARPRRPETSVERPELRTAMWDLLLGSRQQIAPVRGSIADFTAAAGVFASMPELRPLLQSVFVDRAVAAIPLRKPVYREVVESLGVVRGRILAAPLVRRQATRALPIDCEFDTLTGDDDVWRAIKTALIASTEAIARTDLIREAVARLEDVGSVQAASVLSRARRAWSSRDPKLKELHDLAVAVLRSDSRHSGESLTASGVAINVKFVTSDLWEHLLVEAFRGAGADVSKPRLPLFYRQEPLGWKALTGKAPDLLVSPPGGGKIIVDAKYMASSSLYSAPMSAQYQIATYALRSGAPAFLAFSAPPGETASDDATAEMALVPALWDEWEQRHLPDATTTQSVIVGSLRFLFPAPGDASYGVRLIAQAQQLLALVEATMDLSEDDVPI</sequence>
<dbReference type="RefSeq" id="WP_165141831.1">
    <property type="nucleotide sequence ID" value="NZ_CP049255.1"/>
</dbReference>
<dbReference type="EMBL" id="JACHWQ010000001">
    <property type="protein sequence ID" value="MBB2975109.1"/>
    <property type="molecule type" value="Genomic_DNA"/>
</dbReference>
<comment type="caution">
    <text evidence="2">The sequence shown here is derived from an EMBL/GenBank/DDBJ whole genome shotgun (WGS) entry which is preliminary data.</text>
</comment>
<dbReference type="AlphaFoldDB" id="A0A7W4V222"/>
<accession>A0A7W4V222</accession>
<dbReference type="Proteomes" id="UP000529310">
    <property type="component" value="Unassembled WGS sequence"/>
</dbReference>
<feature type="region of interest" description="Disordered" evidence="1">
    <location>
        <begin position="101"/>
        <end position="133"/>
    </location>
</feature>
<gene>
    <name evidence="2" type="ORF">FHX49_000650</name>
</gene>
<evidence type="ECO:0000313" key="2">
    <source>
        <dbReference type="EMBL" id="MBB2975109.1"/>
    </source>
</evidence>
<evidence type="ECO:0000256" key="1">
    <source>
        <dbReference type="SAM" id="MobiDB-lite"/>
    </source>
</evidence>
<dbReference type="InterPro" id="IPR019292">
    <property type="entry name" value="McrC"/>
</dbReference>
<name>A0A7W4V222_9MICO</name>
<proteinExistence type="predicted"/>
<keyword evidence="3" id="KW-1185">Reference proteome</keyword>
<organism evidence="2 3">
    <name type="scientific">Microbacterium endophyticum</name>
    <dbReference type="NCBI Taxonomy" id="1526412"/>
    <lineage>
        <taxon>Bacteria</taxon>
        <taxon>Bacillati</taxon>
        <taxon>Actinomycetota</taxon>
        <taxon>Actinomycetes</taxon>
        <taxon>Micrococcales</taxon>
        <taxon>Microbacteriaceae</taxon>
        <taxon>Microbacterium</taxon>
    </lineage>
</organism>
<protein>
    <recommendedName>
        <fullName evidence="4">McrBC 5-methylcytosine restriction system component</fullName>
    </recommendedName>
</protein>
<evidence type="ECO:0008006" key="4">
    <source>
        <dbReference type="Google" id="ProtNLM"/>
    </source>
</evidence>
<reference evidence="2 3" key="1">
    <citation type="submission" date="2020-08" db="EMBL/GenBank/DDBJ databases">
        <title>Sequencing the genomes of 1000 actinobacteria strains.</title>
        <authorList>
            <person name="Klenk H.-P."/>
        </authorList>
    </citation>
    <scope>NUCLEOTIDE SEQUENCE [LARGE SCALE GENOMIC DNA]</scope>
    <source>
        <strain evidence="2 3">DSM 27099</strain>
    </source>
</reference>
<evidence type="ECO:0000313" key="3">
    <source>
        <dbReference type="Proteomes" id="UP000529310"/>
    </source>
</evidence>